<dbReference type="GO" id="GO:0003676">
    <property type="term" value="F:nucleic acid binding"/>
    <property type="evidence" value="ECO:0007669"/>
    <property type="project" value="InterPro"/>
</dbReference>
<evidence type="ECO:0000259" key="1">
    <source>
        <dbReference type="PROSITE" id="PS50994"/>
    </source>
</evidence>
<dbReference type="GO" id="GO:0015074">
    <property type="term" value="P:DNA integration"/>
    <property type="evidence" value="ECO:0007669"/>
    <property type="project" value="InterPro"/>
</dbReference>
<dbReference type="AlphaFoldDB" id="A0AAV3PRW8"/>
<dbReference type="SUPFAM" id="SSF53098">
    <property type="entry name" value="Ribonuclease H-like"/>
    <property type="match status" value="2"/>
</dbReference>
<gene>
    <name evidence="2" type="ORF">LIER_12437</name>
</gene>
<organism evidence="2 3">
    <name type="scientific">Lithospermum erythrorhizon</name>
    <name type="common">Purple gromwell</name>
    <name type="synonym">Lithospermum officinale var. erythrorhizon</name>
    <dbReference type="NCBI Taxonomy" id="34254"/>
    <lineage>
        <taxon>Eukaryota</taxon>
        <taxon>Viridiplantae</taxon>
        <taxon>Streptophyta</taxon>
        <taxon>Embryophyta</taxon>
        <taxon>Tracheophyta</taxon>
        <taxon>Spermatophyta</taxon>
        <taxon>Magnoliopsida</taxon>
        <taxon>eudicotyledons</taxon>
        <taxon>Gunneridae</taxon>
        <taxon>Pentapetalae</taxon>
        <taxon>asterids</taxon>
        <taxon>lamiids</taxon>
        <taxon>Boraginales</taxon>
        <taxon>Boraginaceae</taxon>
        <taxon>Boraginoideae</taxon>
        <taxon>Lithospermeae</taxon>
        <taxon>Lithospermum</taxon>
    </lineage>
</organism>
<dbReference type="GO" id="GO:0004523">
    <property type="term" value="F:RNA-DNA hybrid ribonuclease activity"/>
    <property type="evidence" value="ECO:0007669"/>
    <property type="project" value="InterPro"/>
</dbReference>
<keyword evidence="3" id="KW-1185">Reference proteome</keyword>
<dbReference type="Pfam" id="PF00665">
    <property type="entry name" value="rve"/>
    <property type="match status" value="1"/>
</dbReference>
<accession>A0AAV3PRW8</accession>
<dbReference type="Proteomes" id="UP001454036">
    <property type="component" value="Unassembled WGS sequence"/>
</dbReference>
<dbReference type="PROSITE" id="PS50994">
    <property type="entry name" value="INTEGRASE"/>
    <property type="match status" value="1"/>
</dbReference>
<comment type="caution">
    <text evidence="2">The sequence shown here is derived from an EMBL/GenBank/DDBJ whole genome shotgun (WGS) entry which is preliminary data.</text>
</comment>
<dbReference type="PANTHER" id="PTHR48475:SF1">
    <property type="entry name" value="RNASE H TYPE-1 DOMAIN-CONTAINING PROTEIN"/>
    <property type="match status" value="1"/>
</dbReference>
<dbReference type="InterPro" id="IPR036397">
    <property type="entry name" value="RNaseH_sf"/>
</dbReference>
<evidence type="ECO:0000313" key="3">
    <source>
        <dbReference type="Proteomes" id="UP001454036"/>
    </source>
</evidence>
<dbReference type="InterPro" id="IPR002156">
    <property type="entry name" value="RNaseH_domain"/>
</dbReference>
<feature type="domain" description="Integrase catalytic" evidence="1">
    <location>
        <begin position="197"/>
        <end position="289"/>
    </location>
</feature>
<dbReference type="EMBL" id="BAABME010002401">
    <property type="protein sequence ID" value="GAA0154465.1"/>
    <property type="molecule type" value="Genomic_DNA"/>
</dbReference>
<sequence length="289" mass="32926">MKRILSNPAQTRRLTKWAIELSEFEITFVPKTGVKAQTLVDFIIECIARDPQEEQDYIPELLERPQWTLYIDGASNHKGSRTGILIQGPEGLQFEYALRFSFKTTNNEAEYEAMVTGLLLAQSLSITRMVVHGDSKLVIEQIRGDCGVKSESLQKEKPIHEEIRACPTRPGREDWRSSIIKFLTTGELPKDKTEARKLQMPSAIWGIDLVGHFVKPSAKYKDAVVVVDYFSKWMEAIPLRNTTAEDIEDFIWKNIITQYGIPKILVSDNGPQFDASLIRDMCKLLGIEH</sequence>
<reference evidence="2 3" key="1">
    <citation type="submission" date="2024-01" db="EMBL/GenBank/DDBJ databases">
        <title>The complete chloroplast genome sequence of Lithospermum erythrorhizon: insights into the phylogenetic relationship among Boraginaceae species and the maternal lineages of purple gromwells.</title>
        <authorList>
            <person name="Okada T."/>
            <person name="Watanabe K."/>
        </authorList>
    </citation>
    <scope>NUCLEOTIDE SEQUENCE [LARGE SCALE GENOMIC DNA]</scope>
</reference>
<dbReference type="InterPro" id="IPR001584">
    <property type="entry name" value="Integrase_cat-core"/>
</dbReference>
<dbReference type="CDD" id="cd09279">
    <property type="entry name" value="RNase_HI_like"/>
    <property type="match status" value="1"/>
</dbReference>
<evidence type="ECO:0000313" key="2">
    <source>
        <dbReference type="EMBL" id="GAA0154465.1"/>
    </source>
</evidence>
<proteinExistence type="predicted"/>
<dbReference type="InterPro" id="IPR012337">
    <property type="entry name" value="RNaseH-like_sf"/>
</dbReference>
<dbReference type="Gene3D" id="3.30.420.10">
    <property type="entry name" value="Ribonuclease H-like superfamily/Ribonuclease H"/>
    <property type="match status" value="2"/>
</dbReference>
<dbReference type="Pfam" id="PF13456">
    <property type="entry name" value="RVT_3"/>
    <property type="match status" value="1"/>
</dbReference>
<name>A0AAV3PRW8_LITER</name>
<protein>
    <recommendedName>
        <fullName evidence="1">Integrase catalytic domain-containing protein</fullName>
    </recommendedName>
</protein>
<dbReference type="PANTHER" id="PTHR48475">
    <property type="entry name" value="RIBONUCLEASE H"/>
    <property type="match status" value="1"/>
</dbReference>